<feature type="transmembrane region" description="Helical" evidence="7">
    <location>
        <begin position="453"/>
        <end position="472"/>
    </location>
</feature>
<comment type="caution">
    <text evidence="9">The sequence shown here is derived from an EMBL/GenBank/DDBJ whole genome shotgun (WGS) entry which is preliminary data.</text>
</comment>
<evidence type="ECO:0000313" key="9">
    <source>
        <dbReference type="EMBL" id="HIY64653.1"/>
    </source>
</evidence>
<dbReference type="Proteomes" id="UP000824005">
    <property type="component" value="Unassembled WGS sequence"/>
</dbReference>
<feature type="region of interest" description="Disordered" evidence="6">
    <location>
        <begin position="511"/>
        <end position="538"/>
    </location>
</feature>
<evidence type="ECO:0000256" key="6">
    <source>
        <dbReference type="SAM" id="MobiDB-lite"/>
    </source>
</evidence>
<dbReference type="PANTHER" id="PTHR31566">
    <property type="entry name" value="CYTOCHROME C BIOGENESIS PROTEIN CCS1, CHLOROPLASTIC"/>
    <property type="match status" value="1"/>
</dbReference>
<evidence type="ECO:0000256" key="1">
    <source>
        <dbReference type="ARBA" id="ARBA00004141"/>
    </source>
</evidence>
<sequence length="538" mass="59452">MRPDDHVDATPRKRAAPKNPELGFIGWLRWAWRQLTSMRTAILLLLLLALAAVPGSIVPQETSNPNGVIQVREENPELLWLYDAFQLHHVFESYWFSAIYILLFVSLIGCIVPRIKHHLKALRTPPPKVPARLGRLPGYTVIEGDAGDLDDAQRTLKKLGYRTRRTETGVSAERGYLKETGNLVFHVLMVVLLIAVAVGNGWGYKGQRLVFEGYSYANTLSSWDLYQPGRFFDESDLPDYSFQLNDLDVEYETDNMEAFGMPTDFTGHVTITDEDGSYDDEIKVNAPLYVHGSYLFLLSNGYAPVITVEDAEGNVVFDEPVPFLAQDNQLTSLGVIKLPDGLEEQVGLRGFFYPTAVETETGALASAYPDLFQPVMTLEVYTGNLGLDEGVPRNVYMLDTEDMTQIAGRDADHETLVLAPGNSVELPDGMGTVSLDSVVRYAVIDIQADPMNYVVLGSAVVLFGGLMLALLVPRRRVWVKPSPNGLEIAGLARGEDPGLEKAVQDLAERLAHERGSVAPDGEDPRESGSEPNSPEEKE</sequence>
<dbReference type="InterPro" id="IPR007816">
    <property type="entry name" value="ResB-like_domain"/>
</dbReference>
<proteinExistence type="predicted"/>
<evidence type="ECO:0000256" key="3">
    <source>
        <dbReference type="ARBA" id="ARBA00022748"/>
    </source>
</evidence>
<dbReference type="GO" id="GO:0016020">
    <property type="term" value="C:membrane"/>
    <property type="evidence" value="ECO:0007669"/>
    <property type="project" value="UniProtKB-SubCell"/>
</dbReference>
<evidence type="ECO:0000256" key="4">
    <source>
        <dbReference type="ARBA" id="ARBA00022989"/>
    </source>
</evidence>
<gene>
    <name evidence="9" type="ORF">H9830_00050</name>
</gene>
<feature type="transmembrane region" description="Helical" evidence="7">
    <location>
        <begin position="183"/>
        <end position="204"/>
    </location>
</feature>
<evidence type="ECO:0000256" key="5">
    <source>
        <dbReference type="ARBA" id="ARBA00023136"/>
    </source>
</evidence>
<organism evidence="9 10">
    <name type="scientific">Candidatus Agrococcus pullicola</name>
    <dbReference type="NCBI Taxonomy" id="2838429"/>
    <lineage>
        <taxon>Bacteria</taxon>
        <taxon>Bacillati</taxon>
        <taxon>Actinomycetota</taxon>
        <taxon>Actinomycetes</taxon>
        <taxon>Micrococcales</taxon>
        <taxon>Microbacteriaceae</taxon>
        <taxon>Agrococcus</taxon>
    </lineage>
</organism>
<evidence type="ECO:0000256" key="2">
    <source>
        <dbReference type="ARBA" id="ARBA00022692"/>
    </source>
</evidence>
<reference evidence="9" key="1">
    <citation type="journal article" date="2021" name="PeerJ">
        <title>Extensive microbial diversity within the chicken gut microbiome revealed by metagenomics and culture.</title>
        <authorList>
            <person name="Gilroy R."/>
            <person name="Ravi A."/>
            <person name="Getino M."/>
            <person name="Pursley I."/>
            <person name="Horton D.L."/>
            <person name="Alikhan N.F."/>
            <person name="Baker D."/>
            <person name="Gharbi K."/>
            <person name="Hall N."/>
            <person name="Watson M."/>
            <person name="Adriaenssens E.M."/>
            <person name="Foster-Nyarko E."/>
            <person name="Jarju S."/>
            <person name="Secka A."/>
            <person name="Antonio M."/>
            <person name="Oren A."/>
            <person name="Chaudhuri R.R."/>
            <person name="La Ragione R."/>
            <person name="Hildebrand F."/>
            <person name="Pallen M.J."/>
        </authorList>
    </citation>
    <scope>NUCLEOTIDE SEQUENCE</scope>
    <source>
        <strain evidence="9">ChiGjej1B1-98</strain>
    </source>
</reference>
<keyword evidence="2 7" id="KW-0812">Transmembrane</keyword>
<comment type="subcellular location">
    <subcellularLocation>
        <location evidence="1">Membrane</location>
        <topology evidence="1">Multi-pass membrane protein</topology>
    </subcellularLocation>
</comment>
<name>A0A9D2C8E4_9MICO</name>
<dbReference type="InterPro" id="IPR023494">
    <property type="entry name" value="Cyt_c_bgen_Ccs1/CcsB/ResB"/>
</dbReference>
<dbReference type="EMBL" id="DXDC01000002">
    <property type="protein sequence ID" value="HIY64653.1"/>
    <property type="molecule type" value="Genomic_DNA"/>
</dbReference>
<evidence type="ECO:0000313" key="10">
    <source>
        <dbReference type="Proteomes" id="UP000824005"/>
    </source>
</evidence>
<protein>
    <submittedName>
        <fullName evidence="9">Cytochrome c biogenesis protein ResB</fullName>
    </submittedName>
</protein>
<feature type="transmembrane region" description="Helical" evidence="7">
    <location>
        <begin position="94"/>
        <end position="113"/>
    </location>
</feature>
<keyword evidence="4 7" id="KW-1133">Transmembrane helix</keyword>
<accession>A0A9D2C8E4</accession>
<dbReference type="Pfam" id="PF05140">
    <property type="entry name" value="ResB"/>
    <property type="match status" value="1"/>
</dbReference>
<feature type="compositionally biased region" description="Basic and acidic residues" evidence="6">
    <location>
        <begin position="522"/>
        <end position="538"/>
    </location>
</feature>
<feature type="transmembrane region" description="Helical" evidence="7">
    <location>
        <begin position="41"/>
        <end position="58"/>
    </location>
</feature>
<keyword evidence="5 7" id="KW-0472">Membrane</keyword>
<dbReference type="PANTHER" id="PTHR31566:SF0">
    <property type="entry name" value="CYTOCHROME C BIOGENESIS PROTEIN CCS1, CHLOROPLASTIC"/>
    <property type="match status" value="1"/>
</dbReference>
<keyword evidence="3" id="KW-0201">Cytochrome c-type biogenesis</keyword>
<dbReference type="GO" id="GO:0017004">
    <property type="term" value="P:cytochrome complex assembly"/>
    <property type="evidence" value="ECO:0007669"/>
    <property type="project" value="UniProtKB-KW"/>
</dbReference>
<evidence type="ECO:0000259" key="8">
    <source>
        <dbReference type="Pfam" id="PF05140"/>
    </source>
</evidence>
<feature type="domain" description="ResB-like" evidence="8">
    <location>
        <begin position="38"/>
        <end position="503"/>
    </location>
</feature>
<dbReference type="AlphaFoldDB" id="A0A9D2C8E4"/>
<evidence type="ECO:0000256" key="7">
    <source>
        <dbReference type="SAM" id="Phobius"/>
    </source>
</evidence>
<reference evidence="9" key="2">
    <citation type="submission" date="2021-04" db="EMBL/GenBank/DDBJ databases">
        <authorList>
            <person name="Gilroy R."/>
        </authorList>
    </citation>
    <scope>NUCLEOTIDE SEQUENCE</scope>
    <source>
        <strain evidence="9">ChiGjej1B1-98</strain>
    </source>
</reference>